<gene>
    <name evidence="1" type="ORF">DFR46_2959</name>
</gene>
<dbReference type="Proteomes" id="UP000256310">
    <property type="component" value="Unassembled WGS sequence"/>
</dbReference>
<protein>
    <submittedName>
        <fullName evidence="1">Uncharacterized protein</fullName>
    </submittedName>
</protein>
<evidence type="ECO:0000313" key="1">
    <source>
        <dbReference type="EMBL" id="RED11014.1"/>
    </source>
</evidence>
<reference evidence="1 2" key="1">
    <citation type="submission" date="2018-07" db="EMBL/GenBank/DDBJ databases">
        <title>Genomic Encyclopedia of Type Strains, Phase IV (KMG-IV): sequencing the most valuable type-strain genomes for metagenomic binning, comparative biology and taxonomic classification.</title>
        <authorList>
            <person name="Goeker M."/>
        </authorList>
    </citation>
    <scope>NUCLEOTIDE SEQUENCE [LARGE SCALE GENOMIC DNA]</scope>
    <source>
        <strain evidence="1 2">DSM 26725</strain>
    </source>
</reference>
<dbReference type="RefSeq" id="WP_116237446.1">
    <property type="nucleotide sequence ID" value="NZ_QRDP01000011.1"/>
</dbReference>
<dbReference type="AlphaFoldDB" id="A0A3D9F618"/>
<dbReference type="EMBL" id="QRDP01000011">
    <property type="protein sequence ID" value="RED11014.1"/>
    <property type="molecule type" value="Genomic_DNA"/>
</dbReference>
<accession>A0A3D9F618</accession>
<organism evidence="1 2">
    <name type="scientific">Parasphingopyxis lamellibrachiae</name>
    <dbReference type="NCBI Taxonomy" id="680125"/>
    <lineage>
        <taxon>Bacteria</taxon>
        <taxon>Pseudomonadati</taxon>
        <taxon>Pseudomonadota</taxon>
        <taxon>Alphaproteobacteria</taxon>
        <taxon>Sphingomonadales</taxon>
        <taxon>Sphingomonadaceae</taxon>
        <taxon>Parasphingopyxis</taxon>
    </lineage>
</organism>
<comment type="caution">
    <text evidence="1">The sequence shown here is derived from an EMBL/GenBank/DDBJ whole genome shotgun (WGS) entry which is preliminary data.</text>
</comment>
<sequence>MLNPELDPIQVTSKPNIVSDLERQNELSLKYARRLAWVDQHYWTGRLLFGKPRELNASLGRLRKILAQQNRIPSSLHPMLIVAIDIQAHYAANDGDISGSMKPTEAQHLEAAKHLADKIKLPKRPRDDLLRFHVEAVMAIIIEATGLRVTASRTKNSLYDPRLSEGVSQSVEIAFAQIDPEVSRTTLANIVVDARKKYAGKSMRYDDFFPKERLVNSGQNLELIPKPGFQLVASKWIGIIKSS</sequence>
<dbReference type="OrthoDB" id="9900747at2"/>
<keyword evidence="2" id="KW-1185">Reference proteome</keyword>
<proteinExistence type="predicted"/>
<name>A0A3D9F618_9SPHN</name>
<evidence type="ECO:0000313" key="2">
    <source>
        <dbReference type="Proteomes" id="UP000256310"/>
    </source>
</evidence>